<dbReference type="SUPFAM" id="SSF48179">
    <property type="entry name" value="6-phosphogluconate dehydrogenase C-terminal domain-like"/>
    <property type="match status" value="1"/>
</dbReference>
<sequence length="390" mass="43043">MSKDTAEQFAQQLSDLRQGIDELDSQLVDLLAKRAALASKVGDIKAKTGMPIYVPSREAALLADRQQQAEAAGVSPALVEDLLRRIMRESYHIQNNRYRCVNPGVKRIVVIGGGGALGSVFVGLFTRSGYNVDILEKDDWSQAESLFAQASLVLVSVPINLTVDVIASLKALPENCILADITSIKDKPLGAMMAAHSGPVVGLHPMFGPDAPGMIKQVVVVCHGRGEATYEWLLEQMKTWGANLIETTAQDHDKAMAFIQVMRHFNTFVYGAHLAGENPDLVQLTQLSSPIYRLELAMVGRLFAQSPNLYADIIFNNPDNFALLRRFHQRFGEALSLLEQGDKTAFIEQFNEIGEWFGDYAKTCLVDSKQLLLKADDNQMLRSVQPQPED</sequence>
<dbReference type="GO" id="GO:0070403">
    <property type="term" value="F:NAD+ binding"/>
    <property type="evidence" value="ECO:0007669"/>
    <property type="project" value="InterPro"/>
</dbReference>
<evidence type="ECO:0000256" key="1">
    <source>
        <dbReference type="ARBA" id="ARBA00012404"/>
    </source>
</evidence>
<dbReference type="InterPro" id="IPR003099">
    <property type="entry name" value="Prephen_DH"/>
</dbReference>
<dbReference type="InterPro" id="IPR050812">
    <property type="entry name" value="Preph/Arog_dehydrog"/>
</dbReference>
<dbReference type="RefSeq" id="WP_073325027.1">
    <property type="nucleotide sequence ID" value="NZ_FQWD01000007.1"/>
</dbReference>
<dbReference type="Gene3D" id="1.10.3660.10">
    <property type="entry name" value="6-phosphogluconate dehydrogenase C-terminal like domain"/>
    <property type="match status" value="1"/>
</dbReference>
<dbReference type="NCBIfam" id="NF008400">
    <property type="entry name" value="PRK11199.1"/>
    <property type="match status" value="1"/>
</dbReference>
<dbReference type="STRING" id="634436.SAMN05216361_4086"/>
<feature type="domain" description="Chorismate mutase" evidence="4">
    <location>
        <begin position="7"/>
        <end position="98"/>
    </location>
</feature>
<dbReference type="PROSITE" id="PS51168">
    <property type="entry name" value="CHORISMATE_MUT_2"/>
    <property type="match status" value="1"/>
</dbReference>
<dbReference type="GO" id="GO:0005737">
    <property type="term" value="C:cytoplasm"/>
    <property type="evidence" value="ECO:0007669"/>
    <property type="project" value="InterPro"/>
</dbReference>
<dbReference type="PROSITE" id="PS51176">
    <property type="entry name" value="PDH_ADH"/>
    <property type="match status" value="1"/>
</dbReference>
<dbReference type="InterPro" id="IPR008927">
    <property type="entry name" value="6-PGluconate_DH-like_C_sf"/>
</dbReference>
<dbReference type="GO" id="GO:0008977">
    <property type="term" value="F:prephenate dehydrogenase (NAD+) activity"/>
    <property type="evidence" value="ECO:0007669"/>
    <property type="project" value="InterPro"/>
</dbReference>
<name>A0A1M5R960_9ALTE</name>
<feature type="domain" description="Prephenate/arogenate dehydrogenase" evidence="5">
    <location>
        <begin position="106"/>
        <end position="368"/>
    </location>
</feature>
<dbReference type="PANTHER" id="PTHR21363:SF0">
    <property type="entry name" value="PREPHENATE DEHYDROGENASE [NADP(+)]"/>
    <property type="match status" value="1"/>
</dbReference>
<keyword evidence="7" id="KW-1185">Reference proteome</keyword>
<dbReference type="NCBIfam" id="TIGR01799">
    <property type="entry name" value="CM_T"/>
    <property type="match status" value="1"/>
</dbReference>
<dbReference type="PIRSF" id="PIRSF001499">
    <property type="entry name" value="Chor_mut_pdh_Tpr"/>
    <property type="match status" value="1"/>
</dbReference>
<dbReference type="GO" id="GO:0046417">
    <property type="term" value="P:chorismate metabolic process"/>
    <property type="evidence" value="ECO:0007669"/>
    <property type="project" value="InterPro"/>
</dbReference>
<dbReference type="AlphaFoldDB" id="A0A1M5R960"/>
<keyword evidence="2" id="KW-0560">Oxidoreductase</keyword>
<protein>
    <recommendedName>
        <fullName evidence="1">chorismate mutase</fullName>
        <ecNumber evidence="1">5.4.99.5</ecNumber>
    </recommendedName>
</protein>
<feature type="coiled-coil region" evidence="3">
    <location>
        <begin position="6"/>
        <end position="40"/>
    </location>
</feature>
<dbReference type="SUPFAM" id="SSF48600">
    <property type="entry name" value="Chorismate mutase II"/>
    <property type="match status" value="1"/>
</dbReference>
<dbReference type="EMBL" id="FQWD01000007">
    <property type="protein sequence ID" value="SHH22630.1"/>
    <property type="molecule type" value="Genomic_DNA"/>
</dbReference>
<keyword evidence="3" id="KW-0175">Coiled coil</keyword>
<dbReference type="PANTHER" id="PTHR21363">
    <property type="entry name" value="PREPHENATE DEHYDROGENASE"/>
    <property type="match status" value="1"/>
</dbReference>
<dbReference type="Pfam" id="PF02153">
    <property type="entry name" value="PDH_N"/>
    <property type="match status" value="1"/>
</dbReference>
<dbReference type="Pfam" id="PF20463">
    <property type="entry name" value="PDH_C"/>
    <property type="match status" value="1"/>
</dbReference>
<gene>
    <name evidence="6" type="ORF">SAMN05216361_4086</name>
</gene>
<evidence type="ECO:0000256" key="2">
    <source>
        <dbReference type="ARBA" id="ARBA00023002"/>
    </source>
</evidence>
<dbReference type="InterPro" id="IPR008244">
    <property type="entry name" value="Chor_mut/prephenate_DH_T"/>
</dbReference>
<evidence type="ECO:0000313" key="7">
    <source>
        <dbReference type="Proteomes" id="UP000184520"/>
    </source>
</evidence>
<organism evidence="6 7">
    <name type="scientific">Marisediminitalea aggregata</name>
    <dbReference type="NCBI Taxonomy" id="634436"/>
    <lineage>
        <taxon>Bacteria</taxon>
        <taxon>Pseudomonadati</taxon>
        <taxon>Pseudomonadota</taxon>
        <taxon>Gammaproteobacteria</taxon>
        <taxon>Alteromonadales</taxon>
        <taxon>Alteromonadaceae</taxon>
        <taxon>Marisediminitalea</taxon>
    </lineage>
</organism>
<dbReference type="InterPro" id="IPR046826">
    <property type="entry name" value="PDH_N"/>
</dbReference>
<dbReference type="InterPro" id="IPR036979">
    <property type="entry name" value="CM_dom_sf"/>
</dbReference>
<dbReference type="GO" id="GO:0006571">
    <property type="term" value="P:tyrosine biosynthetic process"/>
    <property type="evidence" value="ECO:0007669"/>
    <property type="project" value="InterPro"/>
</dbReference>
<dbReference type="GO" id="GO:0004106">
    <property type="term" value="F:chorismate mutase activity"/>
    <property type="evidence" value="ECO:0007669"/>
    <property type="project" value="UniProtKB-EC"/>
</dbReference>
<dbReference type="EC" id="5.4.99.5" evidence="1"/>
<dbReference type="InterPro" id="IPR046825">
    <property type="entry name" value="PDH_C"/>
</dbReference>
<dbReference type="OrthoDB" id="6198144at2"/>
<dbReference type="InterPro" id="IPR011277">
    <property type="entry name" value="CM_T"/>
</dbReference>
<dbReference type="InterPro" id="IPR002701">
    <property type="entry name" value="CM_II_prokaryot"/>
</dbReference>
<dbReference type="SUPFAM" id="SSF51735">
    <property type="entry name" value="NAD(P)-binding Rossmann-fold domains"/>
    <property type="match status" value="1"/>
</dbReference>
<dbReference type="Pfam" id="PF01817">
    <property type="entry name" value="CM_2"/>
    <property type="match status" value="1"/>
</dbReference>
<dbReference type="GO" id="GO:0004665">
    <property type="term" value="F:prephenate dehydrogenase (NADP+) activity"/>
    <property type="evidence" value="ECO:0007669"/>
    <property type="project" value="InterPro"/>
</dbReference>
<evidence type="ECO:0000259" key="5">
    <source>
        <dbReference type="PROSITE" id="PS51176"/>
    </source>
</evidence>
<dbReference type="Gene3D" id="1.20.59.10">
    <property type="entry name" value="Chorismate mutase"/>
    <property type="match status" value="1"/>
</dbReference>
<dbReference type="InterPro" id="IPR036263">
    <property type="entry name" value="Chorismate_II_sf"/>
</dbReference>
<dbReference type="InterPro" id="IPR036291">
    <property type="entry name" value="NAD(P)-bd_dom_sf"/>
</dbReference>
<proteinExistence type="predicted"/>
<dbReference type="Proteomes" id="UP000184520">
    <property type="component" value="Unassembled WGS sequence"/>
</dbReference>
<accession>A0A1M5R960</accession>
<evidence type="ECO:0000256" key="3">
    <source>
        <dbReference type="SAM" id="Coils"/>
    </source>
</evidence>
<dbReference type="SMART" id="SM00830">
    <property type="entry name" value="CM_2"/>
    <property type="match status" value="1"/>
</dbReference>
<evidence type="ECO:0000313" key="6">
    <source>
        <dbReference type="EMBL" id="SHH22630.1"/>
    </source>
</evidence>
<evidence type="ECO:0000259" key="4">
    <source>
        <dbReference type="PROSITE" id="PS51168"/>
    </source>
</evidence>
<dbReference type="Gene3D" id="3.40.50.720">
    <property type="entry name" value="NAD(P)-binding Rossmann-like Domain"/>
    <property type="match status" value="1"/>
</dbReference>
<reference evidence="7" key="1">
    <citation type="submission" date="2016-11" db="EMBL/GenBank/DDBJ databases">
        <authorList>
            <person name="Varghese N."/>
            <person name="Submissions S."/>
        </authorList>
    </citation>
    <scope>NUCLEOTIDE SEQUENCE [LARGE SCALE GENOMIC DNA]</scope>
    <source>
        <strain evidence="7">CGMCC 1.8995</strain>
    </source>
</reference>